<organism evidence="1 2">
    <name type="scientific">Anabaena lutea FACHB-196</name>
    <dbReference type="NCBI Taxonomy" id="2692881"/>
    <lineage>
        <taxon>Bacteria</taxon>
        <taxon>Bacillati</taxon>
        <taxon>Cyanobacteriota</taxon>
        <taxon>Cyanophyceae</taxon>
        <taxon>Nostocales</taxon>
        <taxon>Nostocaceae</taxon>
        <taxon>Anabaena</taxon>
    </lineage>
</organism>
<accession>A0ABR8FM87</accession>
<comment type="caution">
    <text evidence="1">The sequence shown here is derived from an EMBL/GenBank/DDBJ whole genome shotgun (WGS) entry which is preliminary data.</text>
</comment>
<name>A0ABR8FM87_9NOST</name>
<gene>
    <name evidence="1" type="ORF">H6G59_19560</name>
</gene>
<dbReference type="EMBL" id="JACJST010000020">
    <property type="protein sequence ID" value="MBD2570054.1"/>
    <property type="molecule type" value="Genomic_DNA"/>
</dbReference>
<evidence type="ECO:0000313" key="1">
    <source>
        <dbReference type="EMBL" id="MBD2570054.1"/>
    </source>
</evidence>
<evidence type="ECO:0008006" key="3">
    <source>
        <dbReference type="Google" id="ProtNLM"/>
    </source>
</evidence>
<keyword evidence="2" id="KW-1185">Reference proteome</keyword>
<dbReference type="SUPFAM" id="SSF50494">
    <property type="entry name" value="Trypsin-like serine proteases"/>
    <property type="match status" value="1"/>
</dbReference>
<dbReference type="RefSeq" id="WP_190717433.1">
    <property type="nucleotide sequence ID" value="NZ_JACJST010000020.1"/>
</dbReference>
<protein>
    <recommendedName>
        <fullName evidence="3">Serine protease</fullName>
    </recommendedName>
</protein>
<evidence type="ECO:0000313" key="2">
    <source>
        <dbReference type="Proteomes" id="UP000640531"/>
    </source>
</evidence>
<dbReference type="InterPro" id="IPR009003">
    <property type="entry name" value="Peptidase_S1_PA"/>
</dbReference>
<proteinExistence type="predicted"/>
<reference evidence="1 2" key="1">
    <citation type="journal article" date="2020" name="ISME J.">
        <title>Comparative genomics reveals insights into cyanobacterial evolution and habitat adaptation.</title>
        <authorList>
            <person name="Chen M.Y."/>
            <person name="Teng W.K."/>
            <person name="Zhao L."/>
            <person name="Hu C.X."/>
            <person name="Zhou Y.K."/>
            <person name="Han B.P."/>
            <person name="Song L.R."/>
            <person name="Shu W.S."/>
        </authorList>
    </citation>
    <scope>NUCLEOTIDE SEQUENCE [LARGE SCALE GENOMIC DNA]</scope>
    <source>
        <strain evidence="1 2">FACHB-196</strain>
    </source>
</reference>
<sequence length="408" mass="44174">MNIIYTSTSNKSIQGKYINSEGWWDIDVVPINRQVSGGSTSTVTDKDLILTRYTNAQIATDLQINELIYTREITPILNYSIPPGPQLIQEDKLFKTQVNGATKIITISSIVPNRTIAVTLVGKIEQQPSTDIFNDYVVGSLAKHCSDAVDSRVAGKSNTSAWNLYTIQDHTSSVYIRNINFWSADLVSQLTCISPWNSQSGAALGITLITPRHIIACGHGGNYSTGTVIRFVKSDNTVITRTVTASKIHPQYSIDSADITICCLNADLPSEIVPVKLLPDGINSYLPNLSPSYRIPSLCLDAQEKGLALDLYGLDNQASFAVSYKAPRSAFSEPIVGGDSGNPQFLIINDELVLIGVWSTATSGSAQSTNLSKQISVINQLIADVDDLSNIGTGYQVSTVDLSGFPIY</sequence>
<dbReference type="Proteomes" id="UP000640531">
    <property type="component" value="Unassembled WGS sequence"/>
</dbReference>